<keyword evidence="1" id="KW-0808">Transferase</keyword>
<dbReference type="EMBL" id="PVQB02000349">
    <property type="protein sequence ID" value="KAF4338385.1"/>
    <property type="molecule type" value="Genomic_DNA"/>
</dbReference>
<dbReference type="PANTHER" id="PTHR23416">
    <property type="entry name" value="SIALIC ACID SYNTHASE-RELATED"/>
    <property type="match status" value="1"/>
</dbReference>
<dbReference type="InterPro" id="IPR001451">
    <property type="entry name" value="Hexapep"/>
</dbReference>
<name>A0A9P5AGI2_9HYPO</name>
<reference evidence="2" key="1">
    <citation type="journal article" date="2017" name="Mycologia">
        <title>Fusarium algeriense, sp. nov., a novel toxigenic crown rot pathogen of durum wheat from Algeria is nested in the Fusarium burgessii species complex.</title>
        <authorList>
            <person name="Laraba I."/>
            <person name="Keddad A."/>
            <person name="Boureghda H."/>
            <person name="Abdallah N."/>
            <person name="Vaughan M.M."/>
            <person name="Proctor R.H."/>
            <person name="Busman M."/>
            <person name="O'Donnell K."/>
        </authorList>
    </citation>
    <scope>NUCLEOTIDE SEQUENCE</scope>
    <source>
        <strain evidence="2">NRRL 25174</strain>
    </source>
</reference>
<evidence type="ECO:0000313" key="3">
    <source>
        <dbReference type="Proteomes" id="UP000730481"/>
    </source>
</evidence>
<reference evidence="2" key="2">
    <citation type="submission" date="2020-02" db="EMBL/GenBank/DDBJ databases">
        <title>Identification and distribution of gene clusters putatively required for synthesis of sphingolipid metabolism inhibitors in phylogenetically diverse species of the filamentous fungus Fusarium.</title>
        <authorList>
            <person name="Kim H.-S."/>
            <person name="Busman M."/>
            <person name="Brown D.W."/>
            <person name="Divon H."/>
            <person name="Uhlig S."/>
            <person name="Proctor R.H."/>
        </authorList>
    </citation>
    <scope>NUCLEOTIDE SEQUENCE</scope>
    <source>
        <strain evidence="2">NRRL 25174</strain>
    </source>
</reference>
<dbReference type="SUPFAM" id="SSF51161">
    <property type="entry name" value="Trimeric LpxA-like enzymes"/>
    <property type="match status" value="1"/>
</dbReference>
<dbReference type="GO" id="GO:0008374">
    <property type="term" value="F:O-acyltransferase activity"/>
    <property type="evidence" value="ECO:0007669"/>
    <property type="project" value="TreeGrafter"/>
</dbReference>
<dbReference type="InterPro" id="IPR018357">
    <property type="entry name" value="Hexapep_transf_CS"/>
</dbReference>
<dbReference type="InterPro" id="IPR011004">
    <property type="entry name" value="Trimer_LpxA-like_sf"/>
</dbReference>
<evidence type="ECO:0000256" key="1">
    <source>
        <dbReference type="ARBA" id="ARBA00022679"/>
    </source>
</evidence>
<gene>
    <name evidence="2" type="ORF">FBEOM_7738</name>
</gene>
<proteinExistence type="predicted"/>
<dbReference type="Gene3D" id="2.160.10.10">
    <property type="entry name" value="Hexapeptide repeat proteins"/>
    <property type="match status" value="1"/>
</dbReference>
<evidence type="ECO:0000313" key="2">
    <source>
        <dbReference type="EMBL" id="KAF4338385.1"/>
    </source>
</evidence>
<dbReference type="PROSITE" id="PS00101">
    <property type="entry name" value="HEXAPEP_TRANSFERASES"/>
    <property type="match status" value="1"/>
</dbReference>
<sequence length="231" mass="25018">MAASCKNPQRILELKDCEIPVPWCDEFAKMISGMKSVFDTSRAQQLSEYKLEAMKKLRSFNDESISYDSTLASLKARRMAVAKDMIGKLGRDVTIEPPFFLTWGCNIFIGSGVYINREVSIYDNALVSIGDGVLIGPGVCICTGTHAADMHSRREAHGTSFALPIRIEADCWIGARATILPGVTIGRGATVAAGAVVTKDVEAETVVGGVPARFIRSLKEPTSAETEQIDE</sequence>
<dbReference type="AlphaFoldDB" id="A0A9P5AGI2"/>
<comment type="caution">
    <text evidence="2">The sequence shown here is derived from an EMBL/GenBank/DDBJ whole genome shotgun (WGS) entry which is preliminary data.</text>
</comment>
<protein>
    <submittedName>
        <fullName evidence="2">Galactoside o-acetyltransferase</fullName>
    </submittedName>
</protein>
<dbReference type="PANTHER" id="PTHR23416:SF54">
    <property type="entry name" value="ACETYLTRANSFERASE, CYSE_LACA_LPXA_NODL FAMILY (AFU_ORTHOLOGUE AFUA_2G08430)-RELATED"/>
    <property type="match status" value="1"/>
</dbReference>
<dbReference type="OrthoDB" id="25818at2759"/>
<dbReference type="Pfam" id="PF14602">
    <property type="entry name" value="Hexapep_2"/>
    <property type="match status" value="1"/>
</dbReference>
<dbReference type="CDD" id="cd03357">
    <property type="entry name" value="LbH_MAT_GAT"/>
    <property type="match status" value="1"/>
</dbReference>
<dbReference type="InterPro" id="IPR051159">
    <property type="entry name" value="Hexapeptide_acetyltransf"/>
</dbReference>
<keyword evidence="3" id="KW-1185">Reference proteome</keyword>
<accession>A0A9P5AGI2</accession>
<organism evidence="2 3">
    <name type="scientific">Fusarium beomiforme</name>
    <dbReference type="NCBI Taxonomy" id="44412"/>
    <lineage>
        <taxon>Eukaryota</taxon>
        <taxon>Fungi</taxon>
        <taxon>Dikarya</taxon>
        <taxon>Ascomycota</taxon>
        <taxon>Pezizomycotina</taxon>
        <taxon>Sordariomycetes</taxon>
        <taxon>Hypocreomycetidae</taxon>
        <taxon>Hypocreales</taxon>
        <taxon>Nectriaceae</taxon>
        <taxon>Fusarium</taxon>
        <taxon>Fusarium burgessii species complex</taxon>
    </lineage>
</organism>
<dbReference type="Proteomes" id="UP000730481">
    <property type="component" value="Unassembled WGS sequence"/>
</dbReference>